<feature type="domain" description="Methyltransferase type 11" evidence="1">
    <location>
        <begin position="57"/>
        <end position="149"/>
    </location>
</feature>
<dbReference type="AlphaFoldDB" id="A0A1K2FB97"/>
<accession>A0A1K2FB97</accession>
<dbReference type="GO" id="GO:0008757">
    <property type="term" value="F:S-adenosylmethionine-dependent methyltransferase activity"/>
    <property type="evidence" value="ECO:0007669"/>
    <property type="project" value="InterPro"/>
</dbReference>
<dbReference type="InterPro" id="IPR013216">
    <property type="entry name" value="Methyltransf_11"/>
</dbReference>
<dbReference type="Proteomes" id="UP000181909">
    <property type="component" value="Unassembled WGS sequence"/>
</dbReference>
<dbReference type="PANTHER" id="PTHR43861:SF1">
    <property type="entry name" value="TRANS-ACONITATE 2-METHYLTRANSFERASE"/>
    <property type="match status" value="1"/>
</dbReference>
<dbReference type="SUPFAM" id="SSF53335">
    <property type="entry name" value="S-adenosyl-L-methionine-dependent methyltransferases"/>
    <property type="match status" value="1"/>
</dbReference>
<protein>
    <submittedName>
        <fullName evidence="2">Methyltransferase domain-containing protein</fullName>
    </submittedName>
</protein>
<dbReference type="CDD" id="cd02440">
    <property type="entry name" value="AdoMet_MTases"/>
    <property type="match status" value="1"/>
</dbReference>
<dbReference type="GO" id="GO:0032259">
    <property type="term" value="P:methylation"/>
    <property type="evidence" value="ECO:0007669"/>
    <property type="project" value="UniProtKB-KW"/>
</dbReference>
<dbReference type="OrthoDB" id="5566900at2"/>
<dbReference type="STRING" id="1893.SAMN02787144_105912"/>
<organism evidence="2 3">
    <name type="scientific">Streptomyces atratus</name>
    <dbReference type="NCBI Taxonomy" id="1893"/>
    <lineage>
        <taxon>Bacteria</taxon>
        <taxon>Bacillati</taxon>
        <taxon>Actinomycetota</taxon>
        <taxon>Actinomycetes</taxon>
        <taxon>Kitasatosporales</taxon>
        <taxon>Streptomycetaceae</taxon>
        <taxon>Streptomyces</taxon>
    </lineage>
</organism>
<dbReference type="PANTHER" id="PTHR43861">
    <property type="entry name" value="TRANS-ACONITATE 2-METHYLTRANSFERASE-RELATED"/>
    <property type="match status" value="1"/>
</dbReference>
<evidence type="ECO:0000313" key="3">
    <source>
        <dbReference type="Proteomes" id="UP000181909"/>
    </source>
</evidence>
<evidence type="ECO:0000259" key="1">
    <source>
        <dbReference type="Pfam" id="PF08241"/>
    </source>
</evidence>
<dbReference type="GO" id="GO:0017000">
    <property type="term" value="P:antibiotic biosynthetic process"/>
    <property type="evidence" value="ECO:0007669"/>
    <property type="project" value="UniProtKB-ARBA"/>
</dbReference>
<proteinExistence type="predicted"/>
<dbReference type="Gene3D" id="3.40.50.150">
    <property type="entry name" value="Vaccinia Virus protein VP39"/>
    <property type="match status" value="1"/>
</dbReference>
<keyword evidence="2" id="KW-0489">Methyltransferase</keyword>
<keyword evidence="2" id="KW-0808">Transferase</keyword>
<name>A0A1K2FB97_STRAR</name>
<dbReference type="InterPro" id="IPR029063">
    <property type="entry name" value="SAM-dependent_MTases_sf"/>
</dbReference>
<sequence>MPTAENHAQFARPAQVNDYDSFAESYSALSETSLLNAYYERPAMLSLAGDVAGRRILDAGCGSGPLFAALRDRGALVTGLDSSARMVELARRRLGSDAALHVADLGNPLPFADGAFDDVLASLVLHYLKDWGPTLAEVRRVLRPGGRLIASVQHPFVDYAIQDPRPDYHATTNYTDEWTDLVGQTTWMSFWRRPLHAMTDAFTSAGFRLAVISEPQPDPAARELYPDDFHSLSTKVSFLFFVLEGPPATGSAE</sequence>
<reference evidence="2 3" key="1">
    <citation type="submission" date="2016-11" db="EMBL/GenBank/DDBJ databases">
        <authorList>
            <person name="Jaros S."/>
            <person name="Januszkiewicz K."/>
            <person name="Wedrychowicz H."/>
        </authorList>
    </citation>
    <scope>NUCLEOTIDE SEQUENCE [LARGE SCALE GENOMIC DNA]</scope>
    <source>
        <strain evidence="2 3">OK807</strain>
    </source>
</reference>
<dbReference type="RefSeq" id="WP_072489685.1">
    <property type="nucleotide sequence ID" value="NZ_CP108276.1"/>
</dbReference>
<gene>
    <name evidence="2" type="ORF">SAMN02787144_105912</name>
</gene>
<dbReference type="EMBL" id="FPJO01000059">
    <property type="protein sequence ID" value="SFY45057.1"/>
    <property type="molecule type" value="Genomic_DNA"/>
</dbReference>
<evidence type="ECO:0000313" key="2">
    <source>
        <dbReference type="EMBL" id="SFY45057.1"/>
    </source>
</evidence>
<dbReference type="Pfam" id="PF08241">
    <property type="entry name" value="Methyltransf_11"/>
    <property type="match status" value="1"/>
</dbReference>